<reference evidence="3" key="1">
    <citation type="journal article" date="2022" name="Int. J. Syst. Evol. Microbiol.">
        <title>Pseudomonas aegrilactucae sp. nov. and Pseudomonas morbosilactucae sp. nov., pathogens causing bacterial rot of lettuce in Japan.</title>
        <authorList>
            <person name="Sawada H."/>
            <person name="Fujikawa T."/>
            <person name="Satou M."/>
        </authorList>
    </citation>
    <scope>NUCLEOTIDE SEQUENCE</scope>
    <source>
        <strain evidence="3">0166_1</strain>
    </source>
</reference>
<feature type="transmembrane region" description="Helical" evidence="2">
    <location>
        <begin position="16"/>
        <end position="37"/>
    </location>
</feature>
<dbReference type="Proteomes" id="UP001162834">
    <property type="component" value="Chromosome"/>
</dbReference>
<dbReference type="KEGG" id="sbae:DSM104329_05727"/>
<evidence type="ECO:0000313" key="3">
    <source>
        <dbReference type="EMBL" id="UGS39292.1"/>
    </source>
</evidence>
<sequence>MLFDLRGRGRRRTVQAIYLTLAILMGGGLVLFGIGGATSGGLIDAISGNSGGGGGGDIYAKNVEKAQTRVNRTPADAAAWAALARAQAQVAGVGKNFDQATGTYTKDALPSLRAADRAWQRYLALKPAKVDGNVASIMVQLYVQPGGLNSAQKAVAAQEYVIDSQPASSGLYANLAVYAYAAGQTRKGDLASQRAIELAPADQKNTLKQTLDEAKTGSTSGGASGGTTSGGATGAGAGPGSTTG</sequence>
<organism evidence="3 4">
    <name type="scientific">Capillimicrobium parvum</name>
    <dbReference type="NCBI Taxonomy" id="2884022"/>
    <lineage>
        <taxon>Bacteria</taxon>
        <taxon>Bacillati</taxon>
        <taxon>Actinomycetota</taxon>
        <taxon>Thermoleophilia</taxon>
        <taxon>Solirubrobacterales</taxon>
        <taxon>Capillimicrobiaceae</taxon>
        <taxon>Capillimicrobium</taxon>
    </lineage>
</organism>
<keyword evidence="2" id="KW-0472">Membrane</keyword>
<evidence type="ECO:0000256" key="1">
    <source>
        <dbReference type="SAM" id="MobiDB-lite"/>
    </source>
</evidence>
<protein>
    <submittedName>
        <fullName evidence="3">Uncharacterized protein</fullName>
    </submittedName>
</protein>
<gene>
    <name evidence="3" type="ORF">DSM104329_05727</name>
</gene>
<dbReference type="EMBL" id="CP087164">
    <property type="protein sequence ID" value="UGS39292.1"/>
    <property type="molecule type" value="Genomic_DNA"/>
</dbReference>
<feature type="compositionally biased region" description="Gly residues" evidence="1">
    <location>
        <begin position="219"/>
        <end position="244"/>
    </location>
</feature>
<keyword evidence="4" id="KW-1185">Reference proteome</keyword>
<evidence type="ECO:0000256" key="2">
    <source>
        <dbReference type="SAM" id="Phobius"/>
    </source>
</evidence>
<feature type="region of interest" description="Disordered" evidence="1">
    <location>
        <begin position="212"/>
        <end position="244"/>
    </location>
</feature>
<keyword evidence="2" id="KW-1133">Transmembrane helix</keyword>
<dbReference type="Gene3D" id="1.25.40.10">
    <property type="entry name" value="Tetratricopeptide repeat domain"/>
    <property type="match status" value="1"/>
</dbReference>
<dbReference type="AlphaFoldDB" id="A0A9E6Y9W2"/>
<name>A0A9E6Y9W2_9ACTN</name>
<dbReference type="RefSeq" id="WP_259313297.1">
    <property type="nucleotide sequence ID" value="NZ_CP087164.1"/>
</dbReference>
<keyword evidence="2" id="KW-0812">Transmembrane</keyword>
<dbReference type="InterPro" id="IPR011990">
    <property type="entry name" value="TPR-like_helical_dom_sf"/>
</dbReference>
<accession>A0A9E6Y9W2</accession>
<proteinExistence type="predicted"/>
<dbReference type="SUPFAM" id="SSF48452">
    <property type="entry name" value="TPR-like"/>
    <property type="match status" value="1"/>
</dbReference>
<evidence type="ECO:0000313" key="4">
    <source>
        <dbReference type="Proteomes" id="UP001162834"/>
    </source>
</evidence>